<proteinExistence type="predicted"/>
<protein>
    <submittedName>
        <fullName evidence="1">Uncharacterized protein</fullName>
    </submittedName>
</protein>
<dbReference type="AlphaFoldDB" id="A0A653B8H7"/>
<sequence>MLLRKLLTSGSNRSLSVKRGQTYGTALLV</sequence>
<accession>A0A653B8H7</accession>
<reference evidence="1" key="1">
    <citation type="submission" date="2018-11" db="EMBL/GenBank/DDBJ databases">
        <authorList>
            <consortium name="Genoscope - CEA"/>
            <person name="William W."/>
        </authorList>
    </citation>
    <scope>NUCLEOTIDE SEQUENCE [LARGE SCALE GENOMIC DNA]</scope>
    <source>
        <strain evidence="1">T9AD</strain>
    </source>
</reference>
<dbReference type="EMBL" id="LR130779">
    <property type="protein sequence ID" value="VDN64964.1"/>
    <property type="molecule type" value="Genomic_DNA"/>
</dbReference>
<evidence type="ECO:0000313" key="1">
    <source>
        <dbReference type="EMBL" id="VDN64964.1"/>
    </source>
</evidence>
<organism evidence="1">
    <name type="scientific">Ectopseudomonas oleovorans</name>
    <name type="common">Pseudomonas oleovorans</name>
    <dbReference type="NCBI Taxonomy" id="301"/>
    <lineage>
        <taxon>Bacteria</taxon>
        <taxon>Pseudomonadati</taxon>
        <taxon>Pseudomonadota</taxon>
        <taxon>Gammaproteobacteria</taxon>
        <taxon>Pseudomonadales</taxon>
        <taxon>Pseudomonadaceae</taxon>
        <taxon>Ectopseudomonas</taxon>
    </lineage>
</organism>
<name>A0A653B8H7_ECTOL</name>
<gene>
    <name evidence="1" type="ORF">POT9AD_3989</name>
</gene>